<proteinExistence type="predicted"/>
<dbReference type="AlphaFoldDB" id="N6TI48"/>
<reference evidence="7 9" key="1">
    <citation type="journal article" date="2013" name="Genome Biol.">
        <title>Draft genome of the mountain pine beetle, Dendroctonus ponderosae Hopkins, a major forest pest.</title>
        <authorList>
            <person name="Keeling C.I."/>
            <person name="Yuen M.M."/>
            <person name="Liao N.Y."/>
            <person name="Docking T.R."/>
            <person name="Chan S.K."/>
            <person name="Taylor G.A."/>
            <person name="Palmquist D.L."/>
            <person name="Jackman S.D."/>
            <person name="Nguyen A."/>
            <person name="Li M."/>
            <person name="Henderson H."/>
            <person name="Janes J.K."/>
            <person name="Zhao Y."/>
            <person name="Pandoh P."/>
            <person name="Moore R."/>
            <person name="Sperling F.A."/>
            <person name="Huber D.P."/>
            <person name="Birol I."/>
            <person name="Jones S.J."/>
            <person name="Bohlmann J."/>
        </authorList>
    </citation>
    <scope>NUCLEOTIDE SEQUENCE</scope>
</reference>
<keyword evidence="4" id="KW-0175">Coiled coil</keyword>
<accession>N6TI48</accession>
<feature type="region of interest" description="Disordered" evidence="5">
    <location>
        <begin position="1"/>
        <end position="47"/>
    </location>
</feature>
<dbReference type="Pfam" id="PF08075">
    <property type="entry name" value="NOPS"/>
    <property type="match status" value="1"/>
</dbReference>
<dbReference type="GO" id="GO:0003723">
    <property type="term" value="F:RNA binding"/>
    <property type="evidence" value="ECO:0007669"/>
    <property type="project" value="UniProtKB-UniRule"/>
</dbReference>
<evidence type="ECO:0000256" key="4">
    <source>
        <dbReference type="SAM" id="Coils"/>
    </source>
</evidence>
<evidence type="ECO:0000256" key="2">
    <source>
        <dbReference type="ARBA" id="ARBA00022884"/>
    </source>
</evidence>
<dbReference type="HOGENOM" id="CLU_603178_0_0_1"/>
<dbReference type="Gene3D" id="6.10.250.1170">
    <property type="match status" value="1"/>
</dbReference>
<feature type="compositionally biased region" description="Polar residues" evidence="5">
    <location>
        <begin position="1"/>
        <end position="14"/>
    </location>
</feature>
<evidence type="ECO:0000256" key="5">
    <source>
        <dbReference type="SAM" id="MobiDB-lite"/>
    </source>
</evidence>
<protein>
    <recommendedName>
        <fullName evidence="6">RRM domain-containing protein</fullName>
    </recommendedName>
</protein>
<feature type="compositionally biased region" description="Basic residues" evidence="5">
    <location>
        <begin position="19"/>
        <end position="28"/>
    </location>
</feature>
<evidence type="ECO:0000313" key="7">
    <source>
        <dbReference type="EMBL" id="ENN77498.1"/>
    </source>
</evidence>
<dbReference type="SUPFAM" id="SSF54928">
    <property type="entry name" value="RNA-binding domain, RBD"/>
    <property type="match status" value="1"/>
</dbReference>
<dbReference type="Gene3D" id="3.30.70.330">
    <property type="match status" value="2"/>
</dbReference>
<dbReference type="InterPro" id="IPR012677">
    <property type="entry name" value="Nucleotide-bd_a/b_plait_sf"/>
</dbReference>
<evidence type="ECO:0000256" key="3">
    <source>
        <dbReference type="PROSITE-ProRule" id="PRU00176"/>
    </source>
</evidence>
<dbReference type="Proteomes" id="UP000019118">
    <property type="component" value="Unassembled WGS sequence"/>
</dbReference>
<dbReference type="OrthoDB" id="10067824at2759"/>
<sequence length="478" mass="55715">MAENTHIGNVGSTNEDLRKKKFGRRGRFSSKNNHTEQTLREMSQPQTCEDNLLEREQRRPFNRPYGEKCEYAISQLSFAPTNELPCLDLKEKKFSGRNRLYIGNIGTGITSEDLEALFKPYGEVSEIFVHKDKCFGFIKLDYYANAVKARKELDGVLLKSRNLKLKLSPSCAIVKVRNLSPFVTSELLLHAFSPFGEVEHATVLVDERGKSTGEGFIDFVRKNSAVQAIQKCRDKCYFLSYALRPVIVEPYDLVDQTVGLSDKHFNRRNNDFYQDRSIGPRLAELGSFEDEYASRWKSLFDLYGQKEEAIRLEFKMERDKLEAQMEYARFEQETETLREQLRARELNKERQKKEWEAKERFAEEEKVRAKAQIRQTEEGLQAKLMRQQKDMELRQEEASLLMQAQNLNSILDTQEHLEYDAPTSSTREMPVKYGSFNSSLSHAGSDGFNQVWKRPAIEGRWIREDLENRGFPSKRRRF</sequence>
<feature type="non-terminal residue" evidence="7">
    <location>
        <position position="1"/>
    </location>
</feature>
<dbReference type="FunFam" id="3.30.70.330:FF:000043">
    <property type="entry name" value="paraspeckle component 1 isoform X1"/>
    <property type="match status" value="1"/>
</dbReference>
<dbReference type="PROSITE" id="PS50102">
    <property type="entry name" value="RRM"/>
    <property type="match status" value="2"/>
</dbReference>
<reference evidence="8" key="2">
    <citation type="submission" date="2024-08" db="UniProtKB">
        <authorList>
            <consortium name="EnsemblMetazoa"/>
        </authorList>
    </citation>
    <scope>IDENTIFICATION</scope>
</reference>
<dbReference type="CDD" id="cd12945">
    <property type="entry name" value="NOPS_NONA_like"/>
    <property type="match status" value="1"/>
</dbReference>
<dbReference type="EMBL" id="KB740945">
    <property type="protein sequence ID" value="ENN77498.1"/>
    <property type="molecule type" value="Genomic_DNA"/>
</dbReference>
<dbReference type="InterPro" id="IPR035979">
    <property type="entry name" value="RBD_domain_sf"/>
</dbReference>
<evidence type="ECO:0000259" key="6">
    <source>
        <dbReference type="PROSITE" id="PS50102"/>
    </source>
</evidence>
<organism evidence="7">
    <name type="scientific">Dendroctonus ponderosae</name>
    <name type="common">Mountain pine beetle</name>
    <dbReference type="NCBI Taxonomy" id="77166"/>
    <lineage>
        <taxon>Eukaryota</taxon>
        <taxon>Metazoa</taxon>
        <taxon>Ecdysozoa</taxon>
        <taxon>Arthropoda</taxon>
        <taxon>Hexapoda</taxon>
        <taxon>Insecta</taxon>
        <taxon>Pterygota</taxon>
        <taxon>Neoptera</taxon>
        <taxon>Endopterygota</taxon>
        <taxon>Coleoptera</taxon>
        <taxon>Polyphaga</taxon>
        <taxon>Cucujiformia</taxon>
        <taxon>Curculionidae</taxon>
        <taxon>Scolytinae</taxon>
        <taxon>Dendroctonus</taxon>
    </lineage>
</organism>
<evidence type="ECO:0000256" key="1">
    <source>
        <dbReference type="ARBA" id="ARBA00022737"/>
    </source>
</evidence>
<dbReference type="InterPro" id="IPR012975">
    <property type="entry name" value="NOPS"/>
</dbReference>
<dbReference type="EnsemblMetazoa" id="XM_019903863.1">
    <property type="protein sequence ID" value="XP_019759422.1"/>
    <property type="gene ID" value="LOC109537236"/>
</dbReference>
<evidence type="ECO:0000313" key="9">
    <source>
        <dbReference type="Proteomes" id="UP000019118"/>
    </source>
</evidence>
<keyword evidence="1" id="KW-0677">Repeat</keyword>
<dbReference type="PANTHER" id="PTHR23189">
    <property type="entry name" value="RNA RECOGNITION MOTIF-CONTAINING"/>
    <property type="match status" value="1"/>
</dbReference>
<dbReference type="KEGG" id="dpa:109537236"/>
<feature type="domain" description="RRM" evidence="6">
    <location>
        <begin position="172"/>
        <end position="253"/>
    </location>
</feature>
<name>N6TI48_DENPD</name>
<dbReference type="Pfam" id="PF00076">
    <property type="entry name" value="RRM_1"/>
    <property type="match status" value="2"/>
</dbReference>
<feature type="domain" description="RRM" evidence="6">
    <location>
        <begin position="98"/>
        <end position="170"/>
    </location>
</feature>
<dbReference type="SMART" id="SM00360">
    <property type="entry name" value="RRM"/>
    <property type="match status" value="2"/>
</dbReference>
<evidence type="ECO:0000313" key="8">
    <source>
        <dbReference type="EnsemblMetazoa" id="XP_019759422.1"/>
    </source>
</evidence>
<feature type="coiled-coil region" evidence="4">
    <location>
        <begin position="320"/>
        <end position="372"/>
    </location>
</feature>
<keyword evidence="9" id="KW-1185">Reference proteome</keyword>
<dbReference type="OMA" id="HGMAMNR"/>
<keyword evidence="2 3" id="KW-0694">RNA-binding</keyword>
<gene>
    <name evidence="8" type="primary">109537236</name>
    <name evidence="7" type="ORF">YQE_06024</name>
</gene>
<dbReference type="InterPro" id="IPR000504">
    <property type="entry name" value="RRM_dom"/>
</dbReference>